<dbReference type="EMBL" id="MVFC01000006">
    <property type="protein sequence ID" value="OON80936.1"/>
    <property type="molecule type" value="Genomic_DNA"/>
</dbReference>
<name>A0A1V4ABP8_9ACTN</name>
<dbReference type="AlphaFoldDB" id="A0A1V4ABP8"/>
<evidence type="ECO:0000313" key="1">
    <source>
        <dbReference type="EMBL" id="OON80936.1"/>
    </source>
</evidence>
<proteinExistence type="predicted"/>
<accession>A0A1V4ABP8</accession>
<protein>
    <submittedName>
        <fullName evidence="1">Uncharacterized protein</fullName>
    </submittedName>
</protein>
<sequence>MPEAADDGATSLVALGLDSPDPALASARAKALLSPVLPRHRAPDEAPLDAVAPPDGTELFFCDFTNPL</sequence>
<evidence type="ECO:0000313" key="2">
    <source>
        <dbReference type="Proteomes" id="UP000190539"/>
    </source>
</evidence>
<dbReference type="OrthoDB" id="9780241at2"/>
<gene>
    <name evidence="1" type="ORF">B1H18_11275</name>
</gene>
<organism evidence="1 2">
    <name type="scientific">Streptomyces tsukubensis</name>
    <dbReference type="NCBI Taxonomy" id="83656"/>
    <lineage>
        <taxon>Bacteria</taxon>
        <taxon>Bacillati</taxon>
        <taxon>Actinomycetota</taxon>
        <taxon>Actinomycetes</taxon>
        <taxon>Kitasatosporales</taxon>
        <taxon>Streptomycetaceae</taxon>
        <taxon>Streptomyces</taxon>
    </lineage>
</organism>
<comment type="caution">
    <text evidence="1">The sequence shown here is derived from an EMBL/GenBank/DDBJ whole genome shotgun (WGS) entry which is preliminary data.</text>
</comment>
<dbReference type="STRING" id="83656.B1H18_11275"/>
<keyword evidence="2" id="KW-1185">Reference proteome</keyword>
<reference evidence="1 2" key="1">
    <citation type="submission" date="2017-02" db="EMBL/GenBank/DDBJ databases">
        <title>Draft Genome Sequence of Streptomyces tsukubaensis F601, a Producer of the immunosuppressant tacrolimus FK506.</title>
        <authorList>
            <person name="Zong G."/>
            <person name="Zhong C."/>
            <person name="Fu J."/>
            <person name="Qin R."/>
            <person name="Cao G."/>
        </authorList>
    </citation>
    <scope>NUCLEOTIDE SEQUENCE [LARGE SCALE GENOMIC DNA]</scope>
    <source>
        <strain evidence="1 2">F601</strain>
    </source>
</reference>
<dbReference type="Proteomes" id="UP000190539">
    <property type="component" value="Unassembled WGS sequence"/>
</dbReference>